<dbReference type="Gene3D" id="3.40.50.2300">
    <property type="match status" value="1"/>
</dbReference>
<sequence>MADLFTVELGIQDEKTRLALEDILKSRELQQQFRTQSPGAQDTPDLVIIDMQRSYREVLQRASLARRNAPQAEIFVASVHIDPEDLLHLFRENIDDFIQLPVKDYEVKQALERFLQRREQITQPTAQLGKVINLMGTKGGIGTTTIAVNLAVSLKRQDAKRKVVLVDLDYQFGDIALFLDLKPPHSIIHVAEHLSQSGRLVLQHEFMQDVLMEHDSGIYVLSAAKADEDREALTPEVVNKTIDVLRSMYDYVILDSGHVFDEVTVEILNRLPALYLVSTLHLPVIRNTARFLAYLSSFDPLHNENIRIIINRHRSQYEDISLNEFEKAYKDVFFAIPNDYPKASSFLNRAKPIPSLSRWSSIARAYKRLAAKLA</sequence>
<dbReference type="GO" id="GO:0016887">
    <property type="term" value="F:ATP hydrolysis activity"/>
    <property type="evidence" value="ECO:0007669"/>
    <property type="project" value="TreeGrafter"/>
</dbReference>
<dbReference type="Proteomes" id="UP000019141">
    <property type="component" value="Unassembled WGS sequence"/>
</dbReference>
<dbReference type="SUPFAM" id="SSF52540">
    <property type="entry name" value="P-loop containing nucleoside triphosphate hydrolases"/>
    <property type="match status" value="1"/>
</dbReference>
<dbReference type="EMBL" id="AZHW01000061">
    <property type="protein sequence ID" value="ETX03308.1"/>
    <property type="molecule type" value="Genomic_DNA"/>
</dbReference>
<dbReference type="GO" id="GO:0000160">
    <property type="term" value="P:phosphorelay signal transduction system"/>
    <property type="evidence" value="ECO:0007669"/>
    <property type="project" value="InterPro"/>
</dbReference>
<dbReference type="HOGENOM" id="CLU_033160_2_1_7"/>
<dbReference type="PANTHER" id="PTHR43384">
    <property type="entry name" value="SEPTUM SITE-DETERMINING PROTEIN MIND HOMOLOG, CHLOROPLASTIC-RELATED"/>
    <property type="match status" value="1"/>
</dbReference>
<evidence type="ECO:0000313" key="3">
    <source>
        <dbReference type="EMBL" id="ETX03308.1"/>
    </source>
</evidence>
<feature type="modified residue" description="4-aspartylphosphate" evidence="1">
    <location>
        <position position="50"/>
    </location>
</feature>
<comment type="caution">
    <text evidence="3">The sequence shown here is derived from an EMBL/GenBank/DDBJ whole genome shotgun (WGS) entry which is preliminary data.</text>
</comment>
<protein>
    <recommendedName>
        <fullName evidence="2">Response regulatory domain-containing protein</fullName>
    </recommendedName>
</protein>
<dbReference type="InterPro" id="IPR050625">
    <property type="entry name" value="ParA/MinD_ATPase"/>
</dbReference>
<dbReference type="SUPFAM" id="SSF52172">
    <property type="entry name" value="CheY-like"/>
    <property type="match status" value="1"/>
</dbReference>
<name>W4LZJ2_ENTF1</name>
<dbReference type="PROSITE" id="PS50110">
    <property type="entry name" value="RESPONSE_REGULATORY"/>
    <property type="match status" value="1"/>
</dbReference>
<dbReference type="InterPro" id="IPR027417">
    <property type="entry name" value="P-loop_NTPase"/>
</dbReference>
<proteinExistence type="predicted"/>
<organism evidence="3 4">
    <name type="scientific">Entotheonella factor</name>
    <dbReference type="NCBI Taxonomy" id="1429438"/>
    <lineage>
        <taxon>Bacteria</taxon>
        <taxon>Pseudomonadati</taxon>
        <taxon>Nitrospinota/Tectimicrobiota group</taxon>
        <taxon>Candidatus Tectimicrobiota</taxon>
        <taxon>Candidatus Entotheonellia</taxon>
        <taxon>Candidatus Entotheonellales</taxon>
        <taxon>Candidatus Entotheonellaceae</taxon>
        <taxon>Candidatus Entotheonella</taxon>
    </lineage>
</organism>
<dbReference type="GO" id="GO:0005829">
    <property type="term" value="C:cytosol"/>
    <property type="evidence" value="ECO:0007669"/>
    <property type="project" value="TreeGrafter"/>
</dbReference>
<dbReference type="PANTHER" id="PTHR43384:SF13">
    <property type="entry name" value="SLR0110 PROTEIN"/>
    <property type="match status" value="1"/>
</dbReference>
<dbReference type="Pfam" id="PF13614">
    <property type="entry name" value="AAA_31"/>
    <property type="match status" value="1"/>
</dbReference>
<dbReference type="InterPro" id="IPR025669">
    <property type="entry name" value="AAA_dom"/>
</dbReference>
<dbReference type="Gene3D" id="3.40.50.300">
    <property type="entry name" value="P-loop containing nucleotide triphosphate hydrolases"/>
    <property type="match status" value="1"/>
</dbReference>
<evidence type="ECO:0000259" key="2">
    <source>
        <dbReference type="PROSITE" id="PS50110"/>
    </source>
</evidence>
<keyword evidence="4" id="KW-1185">Reference proteome</keyword>
<accession>W4LZJ2</accession>
<dbReference type="AlphaFoldDB" id="W4LZJ2"/>
<evidence type="ECO:0000256" key="1">
    <source>
        <dbReference type="PROSITE-ProRule" id="PRU00169"/>
    </source>
</evidence>
<evidence type="ECO:0000313" key="4">
    <source>
        <dbReference type="Proteomes" id="UP000019141"/>
    </source>
</evidence>
<feature type="domain" description="Response regulatory" evidence="2">
    <location>
        <begin position="1"/>
        <end position="115"/>
    </location>
</feature>
<gene>
    <name evidence="3" type="ORF">ETSY1_00415</name>
</gene>
<reference evidence="3 4" key="1">
    <citation type="journal article" date="2014" name="Nature">
        <title>An environmental bacterial taxon with a large and distinct metabolic repertoire.</title>
        <authorList>
            <person name="Wilson M.C."/>
            <person name="Mori T."/>
            <person name="Ruckert C."/>
            <person name="Uria A.R."/>
            <person name="Helf M.J."/>
            <person name="Takada K."/>
            <person name="Gernert C."/>
            <person name="Steffens U.A."/>
            <person name="Heycke N."/>
            <person name="Schmitt S."/>
            <person name="Rinke C."/>
            <person name="Helfrich E.J."/>
            <person name="Brachmann A.O."/>
            <person name="Gurgui C."/>
            <person name="Wakimoto T."/>
            <person name="Kracht M."/>
            <person name="Crusemann M."/>
            <person name="Hentschel U."/>
            <person name="Abe I."/>
            <person name="Matsunaga S."/>
            <person name="Kalinowski J."/>
            <person name="Takeyama H."/>
            <person name="Piel J."/>
        </authorList>
    </citation>
    <scope>NUCLEOTIDE SEQUENCE [LARGE SCALE GENOMIC DNA]</scope>
    <source>
        <strain evidence="4">TSY1</strain>
    </source>
</reference>
<dbReference type="GO" id="GO:0051782">
    <property type="term" value="P:negative regulation of cell division"/>
    <property type="evidence" value="ECO:0007669"/>
    <property type="project" value="TreeGrafter"/>
</dbReference>
<dbReference type="InterPro" id="IPR011006">
    <property type="entry name" value="CheY-like_superfamily"/>
</dbReference>
<dbReference type="GO" id="GO:0005524">
    <property type="term" value="F:ATP binding"/>
    <property type="evidence" value="ECO:0007669"/>
    <property type="project" value="TreeGrafter"/>
</dbReference>
<keyword evidence="1" id="KW-0597">Phosphoprotein</keyword>
<dbReference type="GO" id="GO:0009898">
    <property type="term" value="C:cytoplasmic side of plasma membrane"/>
    <property type="evidence" value="ECO:0007669"/>
    <property type="project" value="TreeGrafter"/>
</dbReference>
<dbReference type="InterPro" id="IPR001789">
    <property type="entry name" value="Sig_transdc_resp-reg_receiver"/>
</dbReference>